<reference evidence="3" key="1">
    <citation type="submission" date="2015-03" db="EMBL/GenBank/DDBJ databases">
        <authorList>
            <person name="Urmite Genomes"/>
        </authorList>
    </citation>
    <scope>NUCLEOTIDE SEQUENCE [LARGE SCALE GENOMIC DNA]</scope>
    <source>
        <strain evidence="3">CSUR P1344</strain>
    </source>
</reference>
<gene>
    <name evidence="2" type="ORF">BN000_03293</name>
</gene>
<evidence type="ECO:0008006" key="4">
    <source>
        <dbReference type="Google" id="ProtNLM"/>
    </source>
</evidence>
<proteinExistence type="predicted"/>
<sequence length="83" mass="8265" precursor="true">MLNLKKLAGKAAVAGALGAAAFGLGTGVAQAHPGPWPPPVPPGPHVVDNGHLNPLPPGQVKQICPWQAPPGHWVGGPHGVPCT</sequence>
<organism evidence="2 3">
    <name type="scientific">Mycobacterium europaeum</name>
    <dbReference type="NCBI Taxonomy" id="761804"/>
    <lineage>
        <taxon>Bacteria</taxon>
        <taxon>Bacillati</taxon>
        <taxon>Actinomycetota</taxon>
        <taxon>Actinomycetes</taxon>
        <taxon>Mycobacteriales</taxon>
        <taxon>Mycobacteriaceae</taxon>
        <taxon>Mycobacterium</taxon>
        <taxon>Mycobacterium simiae complex</taxon>
    </lineage>
</organism>
<dbReference type="Proteomes" id="UP000199601">
    <property type="component" value="Unassembled WGS sequence"/>
</dbReference>
<protein>
    <recommendedName>
        <fullName evidence="4">Chitin-binding protein</fullName>
    </recommendedName>
</protein>
<keyword evidence="1" id="KW-0732">Signal</keyword>
<dbReference type="EMBL" id="CTEC01000002">
    <property type="protein sequence ID" value="CQD15731.1"/>
    <property type="molecule type" value="Genomic_DNA"/>
</dbReference>
<evidence type="ECO:0000256" key="1">
    <source>
        <dbReference type="SAM" id="SignalP"/>
    </source>
</evidence>
<dbReference type="RefSeq" id="WP_244275277.1">
    <property type="nucleotide sequence ID" value="NZ_CTEC01000002.1"/>
</dbReference>
<evidence type="ECO:0000313" key="3">
    <source>
        <dbReference type="Proteomes" id="UP000199601"/>
    </source>
</evidence>
<evidence type="ECO:0000313" key="2">
    <source>
        <dbReference type="EMBL" id="CQD15731.1"/>
    </source>
</evidence>
<keyword evidence="3" id="KW-1185">Reference proteome</keyword>
<name>A0A0U1DHD5_9MYCO</name>
<feature type="signal peptide" evidence="1">
    <location>
        <begin position="1"/>
        <end position="31"/>
    </location>
</feature>
<accession>A0A0U1DHD5</accession>
<dbReference type="AlphaFoldDB" id="A0A0U1DHD5"/>
<feature type="chain" id="PRO_5006708040" description="Chitin-binding protein" evidence="1">
    <location>
        <begin position="32"/>
        <end position="83"/>
    </location>
</feature>